<proteinExistence type="predicted"/>
<reference evidence="1 2" key="1">
    <citation type="journal article" date="2012" name="J. Bacteriol.">
        <title>Complete genome sequence of strain 1860, a crenarchaeon of the genus pyrobaculum able to grow with various electron acceptors.</title>
        <authorList>
            <person name="Mardanov A.V."/>
            <person name="Gumerov V.M."/>
            <person name="Slobodkina G.B."/>
            <person name="Beletsky A.V."/>
            <person name="Bonch-Osmolovskaya E.A."/>
            <person name="Ravin N.V."/>
            <person name="Skryabin K.G."/>
        </authorList>
    </citation>
    <scope>NUCLEOTIDE SEQUENCE [LARGE SCALE GENOMIC DNA]</scope>
    <source>
        <strain evidence="1 2">1860</strain>
    </source>
</reference>
<dbReference type="Proteomes" id="UP000005867">
    <property type="component" value="Chromosome"/>
</dbReference>
<gene>
    <name evidence="1" type="ORF">P186_1545</name>
</gene>
<dbReference type="AlphaFoldDB" id="G7VFF8"/>
<dbReference type="EMBL" id="CP003098">
    <property type="protein sequence ID" value="AET32964.1"/>
    <property type="molecule type" value="Genomic_DNA"/>
</dbReference>
<accession>G7VFF8</accession>
<dbReference type="RefSeq" id="WP_014288790.1">
    <property type="nucleotide sequence ID" value="NC_016645.1"/>
</dbReference>
<dbReference type="InterPro" id="IPR005358">
    <property type="entry name" value="Puta_zinc/iron-chelating_dom"/>
</dbReference>
<evidence type="ECO:0008006" key="3">
    <source>
        <dbReference type="Google" id="ProtNLM"/>
    </source>
</evidence>
<dbReference type="PANTHER" id="PTHR35866:SF2">
    <property type="entry name" value="YKGJ FAMILY CYSTEINE CLUSTER PROTEIN"/>
    <property type="match status" value="1"/>
</dbReference>
<dbReference type="HOGENOM" id="CLU_126379_1_0_2"/>
<evidence type="ECO:0000313" key="1">
    <source>
        <dbReference type="EMBL" id="AET32964.1"/>
    </source>
</evidence>
<keyword evidence="2" id="KW-1185">Reference proteome</keyword>
<dbReference type="BioCyc" id="PSP1104324:GJSN-1517-MONOMER"/>
<dbReference type="Pfam" id="PF03692">
    <property type="entry name" value="CxxCxxCC"/>
    <property type="match status" value="1"/>
</dbReference>
<protein>
    <recommendedName>
        <fullName evidence="3">Fe-S oxidoreductase</fullName>
    </recommendedName>
</protein>
<dbReference type="KEGG" id="pyr:P186_1545"/>
<evidence type="ECO:0000313" key="2">
    <source>
        <dbReference type="Proteomes" id="UP000005867"/>
    </source>
</evidence>
<dbReference type="eggNOG" id="arCOG02579">
    <property type="taxonomic scope" value="Archaea"/>
</dbReference>
<organism evidence="1 2">
    <name type="scientific">Pyrobaculum ferrireducens</name>
    <dbReference type="NCBI Taxonomy" id="1104324"/>
    <lineage>
        <taxon>Archaea</taxon>
        <taxon>Thermoproteota</taxon>
        <taxon>Thermoprotei</taxon>
        <taxon>Thermoproteales</taxon>
        <taxon>Thermoproteaceae</taxon>
        <taxon>Pyrobaculum</taxon>
    </lineage>
</organism>
<dbReference type="PANTHER" id="PTHR35866">
    <property type="entry name" value="PUTATIVE-RELATED"/>
    <property type="match status" value="1"/>
</dbReference>
<dbReference type="STRING" id="1104324.P186_1545"/>
<dbReference type="GeneID" id="11595805"/>
<name>G7VFF8_9CREN</name>
<sequence length="153" mass="17981">MRLLNKNILFHVPAAYVWRDLKWFEVSFRCIKCGICCVGTEMELLAEDIERITSAGYRLEDFAVEKDGVYRLRNVDGHCYFYDPASRSCKIYDIRPIGCRIYPLIFDGEKVDVDRTCPTWHTVPRREVERLAPYVVKFLNDAKIAKIKIKLRL</sequence>